<protein>
    <submittedName>
        <fullName evidence="1">Uncharacterized protein</fullName>
    </submittedName>
</protein>
<dbReference type="AlphaFoldDB" id="A0A7D6I0Y8"/>
<dbReference type="Proteomes" id="UP000510682">
    <property type="component" value="Chromosome"/>
</dbReference>
<evidence type="ECO:0000313" key="1">
    <source>
        <dbReference type="EMBL" id="QLL09855.1"/>
    </source>
</evidence>
<dbReference type="EMBL" id="CP059165">
    <property type="protein sequence ID" value="QLL09855.1"/>
    <property type="molecule type" value="Genomic_DNA"/>
</dbReference>
<organism evidence="1 2">
    <name type="scientific">Mycobacterium vicinigordonae</name>
    <dbReference type="NCBI Taxonomy" id="1719132"/>
    <lineage>
        <taxon>Bacteria</taxon>
        <taxon>Bacillati</taxon>
        <taxon>Actinomycetota</taxon>
        <taxon>Actinomycetes</taxon>
        <taxon>Mycobacteriales</taxon>
        <taxon>Mycobacteriaceae</taxon>
        <taxon>Mycobacterium</taxon>
    </lineage>
</organism>
<proteinExistence type="predicted"/>
<reference evidence="1" key="1">
    <citation type="submission" date="2020-07" db="EMBL/GenBank/DDBJ databases">
        <title>Description of Mycobacterium gordonae subsp. intergordonae subsp.nov. and Mycobacterium gordonae subsp. gordonae subsp. nov.</title>
        <authorList>
            <person name="Huang H."/>
        </authorList>
    </citation>
    <scope>NUCLEOTIDE SEQUENCE [LARGE SCALE GENOMIC DNA]</scope>
    <source>
        <strain evidence="1">24T</strain>
    </source>
</reference>
<name>A0A7D6I0Y8_9MYCO</name>
<dbReference type="KEGG" id="mgor:H0P51_13970"/>
<sequence length="88" mass="9799">MSGNPVEPIPPEAFRGKSDWDEEDLLTVAEASERLADEIRASRRRIRQAEEVLAEGDSAAGLTAERRRLDDLTRAAERIRIAQSNAPK</sequence>
<accession>A0A7D6I0Y8</accession>
<keyword evidence="2" id="KW-1185">Reference proteome</keyword>
<dbReference type="RefSeq" id="WP_180918601.1">
    <property type="nucleotide sequence ID" value="NZ_CP059165.1"/>
</dbReference>
<reference evidence="1" key="2">
    <citation type="submission" date="2020-07" db="EMBL/GenBank/DDBJ databases">
        <authorList>
            <person name="Yu X."/>
        </authorList>
    </citation>
    <scope>NUCLEOTIDE SEQUENCE [LARGE SCALE GENOMIC DNA]</scope>
    <source>
        <strain evidence="1">24T</strain>
    </source>
</reference>
<evidence type="ECO:0000313" key="2">
    <source>
        <dbReference type="Proteomes" id="UP000510682"/>
    </source>
</evidence>
<gene>
    <name evidence="1" type="ORF">H0P51_13970</name>
</gene>